<keyword evidence="2" id="KW-1133">Transmembrane helix</keyword>
<sequence>MKKEVNSKVFLAAVIFIVLITLVVHWLFLLPLTLGFISTTLFVSMVIIALSVLARLILRKKKFVIIIPIIILVFLGYCLISSGIFRSKDYKNLIGTIKEETFSKDISPIDITQLPVVDKSYAEKLAEKKLGEAGAIGSQVTPGEPVKQIVKDKLCWIVPLLHSGFFSWSSNREGTPGYIVVSATNADDVTFVKELNGKPIHLKYQPNAFLGDDLLRHTYYQGNEFVGLTDYSFEIDDNGTPYWVVTRYKNTIGFSGEKVLGTAIVNAQTGEVKNYAIDNTPSWVDRIQPEDIVRKQLNLYGEYIKGFQWFTKNNKLKTTEGGEIIYDKGNCYYYNGLTSVGKDSATIGFTLTNTKTHQTTLYKTSGATEEASIKSAEGKVQNMGYKATSPILINIENVPTYFTTLKDKDGIVRMYGMISVQDYNIVGVGETTKQTLSDYTKALTGKGNLSSLNSSGKINHEQATVLRIGQEITDKTTFYHIITKEKPDVIFVVSADASSELALTQAGDKVQLDYIDADGIVINATGFDNLEFSQRKSDTQEKIEKENKPSTEKK</sequence>
<evidence type="ECO:0000313" key="4">
    <source>
        <dbReference type="Proteomes" id="UP000286268"/>
    </source>
</evidence>
<evidence type="ECO:0000313" key="3">
    <source>
        <dbReference type="EMBL" id="QAA31569.1"/>
    </source>
</evidence>
<dbReference type="EMBL" id="CP025746">
    <property type="protein sequence ID" value="QAA31569.1"/>
    <property type="molecule type" value="Genomic_DNA"/>
</dbReference>
<reference evidence="3 4" key="1">
    <citation type="submission" date="2018-01" db="EMBL/GenBank/DDBJ databases">
        <title>Genome Sequencing and Assembly of Anaerobacter polyendosporus strain CT4.</title>
        <authorList>
            <person name="Tachaapaikoon C."/>
            <person name="Sutheeworapong S."/>
            <person name="Jenjaroenpun P."/>
            <person name="Wongsurawat T."/>
            <person name="Nookeaw I."/>
            <person name="Cheawchanlertfa P."/>
            <person name="Kosugi A."/>
            <person name="Cheevadhanarak S."/>
            <person name="Ratanakhanokchai K."/>
        </authorList>
    </citation>
    <scope>NUCLEOTIDE SEQUENCE [LARGE SCALE GENOMIC DNA]</scope>
    <source>
        <strain evidence="3 4">CT4</strain>
    </source>
</reference>
<protein>
    <submittedName>
        <fullName evidence="3">Cell shape-determining protein</fullName>
    </submittedName>
</protein>
<proteinExistence type="predicted"/>
<feature type="transmembrane region" description="Helical" evidence="2">
    <location>
        <begin position="63"/>
        <end position="85"/>
    </location>
</feature>
<feature type="transmembrane region" description="Helical" evidence="2">
    <location>
        <begin position="34"/>
        <end position="56"/>
    </location>
</feature>
<dbReference type="AlphaFoldDB" id="A0A3R5X0X6"/>
<keyword evidence="4" id="KW-1185">Reference proteome</keyword>
<gene>
    <name evidence="3" type="ORF">C1I91_07895</name>
</gene>
<dbReference type="RefSeq" id="WP_128212382.1">
    <property type="nucleotide sequence ID" value="NZ_CP025746.1"/>
</dbReference>
<keyword evidence="2" id="KW-0472">Membrane</keyword>
<organism evidence="3 4">
    <name type="scientific">Clostridium manihotivorum</name>
    <dbReference type="NCBI Taxonomy" id="2320868"/>
    <lineage>
        <taxon>Bacteria</taxon>
        <taxon>Bacillati</taxon>
        <taxon>Bacillota</taxon>
        <taxon>Clostridia</taxon>
        <taxon>Eubacteriales</taxon>
        <taxon>Clostridiaceae</taxon>
        <taxon>Clostridium</taxon>
    </lineage>
</organism>
<evidence type="ECO:0000256" key="2">
    <source>
        <dbReference type="SAM" id="Phobius"/>
    </source>
</evidence>
<dbReference type="Proteomes" id="UP000286268">
    <property type="component" value="Chromosome"/>
</dbReference>
<evidence type="ECO:0000256" key="1">
    <source>
        <dbReference type="SAM" id="MobiDB-lite"/>
    </source>
</evidence>
<accession>A0A3R5X0X6</accession>
<name>A0A3R5X0X6_9CLOT</name>
<dbReference type="OrthoDB" id="3169575at2"/>
<keyword evidence="2" id="KW-0812">Transmembrane</keyword>
<dbReference type="KEGG" id="cmah:C1I91_07895"/>
<feature type="transmembrane region" description="Helical" evidence="2">
    <location>
        <begin position="9"/>
        <end position="28"/>
    </location>
</feature>
<feature type="region of interest" description="Disordered" evidence="1">
    <location>
        <begin position="533"/>
        <end position="554"/>
    </location>
</feature>